<organism evidence="1 2">
    <name type="scientific">Macleaya cordata</name>
    <name type="common">Five-seeded plume-poppy</name>
    <name type="synonym">Bocconia cordata</name>
    <dbReference type="NCBI Taxonomy" id="56857"/>
    <lineage>
        <taxon>Eukaryota</taxon>
        <taxon>Viridiplantae</taxon>
        <taxon>Streptophyta</taxon>
        <taxon>Embryophyta</taxon>
        <taxon>Tracheophyta</taxon>
        <taxon>Spermatophyta</taxon>
        <taxon>Magnoliopsida</taxon>
        <taxon>Ranunculales</taxon>
        <taxon>Papaveraceae</taxon>
        <taxon>Papaveroideae</taxon>
        <taxon>Macleaya</taxon>
    </lineage>
</organism>
<proteinExistence type="predicted"/>
<dbReference type="InParanoid" id="A0A200QS76"/>
<dbReference type="Proteomes" id="UP000195402">
    <property type="component" value="Unassembled WGS sequence"/>
</dbReference>
<reference evidence="1 2" key="1">
    <citation type="journal article" date="2017" name="Mol. Plant">
        <title>The Genome of Medicinal Plant Macleaya cordata Provides New Insights into Benzylisoquinoline Alkaloids Metabolism.</title>
        <authorList>
            <person name="Liu X."/>
            <person name="Liu Y."/>
            <person name="Huang P."/>
            <person name="Ma Y."/>
            <person name="Qing Z."/>
            <person name="Tang Q."/>
            <person name="Cao H."/>
            <person name="Cheng P."/>
            <person name="Zheng Y."/>
            <person name="Yuan Z."/>
            <person name="Zhou Y."/>
            <person name="Liu J."/>
            <person name="Tang Z."/>
            <person name="Zhuo Y."/>
            <person name="Zhang Y."/>
            <person name="Yu L."/>
            <person name="Huang J."/>
            <person name="Yang P."/>
            <person name="Peng Q."/>
            <person name="Zhang J."/>
            <person name="Jiang W."/>
            <person name="Zhang Z."/>
            <person name="Lin K."/>
            <person name="Ro D.K."/>
            <person name="Chen X."/>
            <person name="Xiong X."/>
            <person name="Shang Y."/>
            <person name="Huang S."/>
            <person name="Zeng J."/>
        </authorList>
    </citation>
    <scope>NUCLEOTIDE SEQUENCE [LARGE SCALE GENOMIC DNA]</scope>
    <source>
        <strain evidence="2">cv. BLH2017</strain>
        <tissue evidence="1">Root</tissue>
    </source>
</reference>
<keyword evidence="2" id="KW-1185">Reference proteome</keyword>
<dbReference type="AlphaFoldDB" id="A0A200QS76"/>
<comment type="caution">
    <text evidence="1">The sequence shown here is derived from an EMBL/GenBank/DDBJ whole genome shotgun (WGS) entry which is preliminary data.</text>
</comment>
<evidence type="ECO:0000313" key="2">
    <source>
        <dbReference type="Proteomes" id="UP000195402"/>
    </source>
</evidence>
<sequence length="122" mass="14013">MCNQSGHTFIECSWAYTKCKLTPCNGTRRVLIVKDRCKLWEEVLAYQQPDCNCFEWFDDAMRSKASSTTQLSKGGYFGCGEGNYWMDTCPWRKTPYPQPKCHEVRIRALSKSDHSLARGALS</sequence>
<accession>A0A200QS76</accession>
<name>A0A200QS76_MACCD</name>
<evidence type="ECO:0000313" key="1">
    <source>
        <dbReference type="EMBL" id="OVA13293.1"/>
    </source>
</evidence>
<gene>
    <name evidence="1" type="ORF">BVC80_283g8</name>
</gene>
<dbReference type="EMBL" id="MVGT01001151">
    <property type="protein sequence ID" value="OVA13293.1"/>
    <property type="molecule type" value="Genomic_DNA"/>
</dbReference>
<protein>
    <recommendedName>
        <fullName evidence="3">Zinc finger protein</fullName>
    </recommendedName>
</protein>
<evidence type="ECO:0008006" key="3">
    <source>
        <dbReference type="Google" id="ProtNLM"/>
    </source>
</evidence>